<dbReference type="SUPFAM" id="SSF46785">
    <property type="entry name" value="Winged helix' DNA-binding domain"/>
    <property type="match status" value="1"/>
</dbReference>
<proteinExistence type="predicted"/>
<dbReference type="Gene3D" id="1.10.10.10">
    <property type="entry name" value="Winged helix-like DNA-binding domain superfamily/Winged helix DNA-binding domain"/>
    <property type="match status" value="1"/>
</dbReference>
<dbReference type="InterPro" id="IPR036390">
    <property type="entry name" value="WH_DNA-bd_sf"/>
</dbReference>
<dbReference type="PANTHER" id="PTHR33164:SF94">
    <property type="entry name" value="TRANSCRIPTIONAL REGULATORY PROTEIN-RELATED"/>
    <property type="match status" value="1"/>
</dbReference>
<dbReference type="InterPro" id="IPR000835">
    <property type="entry name" value="HTH_MarR-typ"/>
</dbReference>
<evidence type="ECO:0000259" key="2">
    <source>
        <dbReference type="PROSITE" id="PS50995"/>
    </source>
</evidence>
<dbReference type="AlphaFoldDB" id="A0A1H5S8G9"/>
<gene>
    <name evidence="3" type="ORF">SAMN05216223_10133</name>
</gene>
<dbReference type="InterPro" id="IPR036388">
    <property type="entry name" value="WH-like_DNA-bd_sf"/>
</dbReference>
<dbReference type="EMBL" id="FNVU01000001">
    <property type="protein sequence ID" value="SEF46730.1"/>
    <property type="molecule type" value="Genomic_DNA"/>
</dbReference>
<dbReference type="SMART" id="SM00347">
    <property type="entry name" value="HTH_MARR"/>
    <property type="match status" value="1"/>
</dbReference>
<dbReference type="GO" id="GO:0003700">
    <property type="term" value="F:DNA-binding transcription factor activity"/>
    <property type="evidence" value="ECO:0007669"/>
    <property type="project" value="InterPro"/>
</dbReference>
<dbReference type="PANTHER" id="PTHR33164">
    <property type="entry name" value="TRANSCRIPTIONAL REGULATOR, MARR FAMILY"/>
    <property type="match status" value="1"/>
</dbReference>
<feature type="region of interest" description="Disordered" evidence="1">
    <location>
        <begin position="1"/>
        <end position="33"/>
    </location>
</feature>
<dbReference type="GO" id="GO:0003677">
    <property type="term" value="F:DNA binding"/>
    <property type="evidence" value="ECO:0007669"/>
    <property type="project" value="UniProtKB-KW"/>
</dbReference>
<organism evidence="3 4">
    <name type="scientific">Actinacidiphila yanglinensis</name>
    <dbReference type="NCBI Taxonomy" id="310779"/>
    <lineage>
        <taxon>Bacteria</taxon>
        <taxon>Bacillati</taxon>
        <taxon>Actinomycetota</taxon>
        <taxon>Actinomycetes</taxon>
        <taxon>Kitasatosporales</taxon>
        <taxon>Streptomycetaceae</taxon>
        <taxon>Actinacidiphila</taxon>
    </lineage>
</organism>
<reference evidence="3 4" key="1">
    <citation type="submission" date="2016-10" db="EMBL/GenBank/DDBJ databases">
        <authorList>
            <person name="de Groot N.N."/>
        </authorList>
    </citation>
    <scope>NUCLEOTIDE SEQUENCE [LARGE SCALE GENOMIC DNA]</scope>
    <source>
        <strain evidence="3 4">CGMCC 4.2023</strain>
    </source>
</reference>
<feature type="compositionally biased region" description="Low complexity" evidence="1">
    <location>
        <begin position="15"/>
        <end position="32"/>
    </location>
</feature>
<dbReference type="InterPro" id="IPR039422">
    <property type="entry name" value="MarR/SlyA-like"/>
</dbReference>
<evidence type="ECO:0000256" key="1">
    <source>
        <dbReference type="SAM" id="MobiDB-lite"/>
    </source>
</evidence>
<keyword evidence="4" id="KW-1185">Reference proteome</keyword>
<protein>
    <submittedName>
        <fullName evidence="3">DNA-binding transcriptional regulator, MarR family</fullName>
    </submittedName>
</protein>
<dbReference type="Pfam" id="PF01047">
    <property type="entry name" value="MarR"/>
    <property type="match status" value="1"/>
</dbReference>
<name>A0A1H5S8G9_9ACTN</name>
<accession>A0A1H5S8G9</accession>
<evidence type="ECO:0000313" key="4">
    <source>
        <dbReference type="Proteomes" id="UP000236754"/>
    </source>
</evidence>
<evidence type="ECO:0000313" key="3">
    <source>
        <dbReference type="EMBL" id="SEF46730.1"/>
    </source>
</evidence>
<dbReference type="GO" id="GO:0006950">
    <property type="term" value="P:response to stress"/>
    <property type="evidence" value="ECO:0007669"/>
    <property type="project" value="TreeGrafter"/>
</dbReference>
<dbReference type="PROSITE" id="PS50995">
    <property type="entry name" value="HTH_MARR_2"/>
    <property type="match status" value="1"/>
</dbReference>
<keyword evidence="3" id="KW-0238">DNA-binding</keyword>
<sequence>MSTTEGPGRGDPDAAEPAASADPGAAGSPADGLSVDDGIRTLLRLMPRMVGRAKRIRIPEELSGFSLAPRHLSLFSYLLFDGPLSVNDLAARLEVAPATVSLMVSDLAKQGVLRRDADPDDRRRAVVSIDPAHHPAISTWLARGATAWRQALAPLTPAERRTFVTTLQTYESALAEDG</sequence>
<dbReference type="OrthoDB" id="4547383at2"/>
<feature type="domain" description="HTH marR-type" evidence="2">
    <location>
        <begin position="39"/>
        <end position="172"/>
    </location>
</feature>
<dbReference type="Proteomes" id="UP000236754">
    <property type="component" value="Unassembled WGS sequence"/>
</dbReference>